<evidence type="ECO:0000256" key="5">
    <source>
        <dbReference type="SAM" id="MobiDB-lite"/>
    </source>
</evidence>
<dbReference type="CDD" id="cd20409">
    <property type="entry name" value="Tudor_TDRD1_rpt2"/>
    <property type="match status" value="1"/>
</dbReference>
<evidence type="ECO:0000259" key="7">
    <source>
        <dbReference type="PROSITE" id="PS50865"/>
    </source>
</evidence>
<feature type="domain" description="Tudor" evidence="6">
    <location>
        <begin position="351"/>
        <end position="410"/>
    </location>
</feature>
<dbReference type="PROSITE" id="PS50304">
    <property type="entry name" value="TUDOR"/>
    <property type="match status" value="4"/>
</dbReference>
<sequence length="1039" mass="112823">ALTAHFCNYCGQKGNFRCKRCKKIPYCSVMCQAEDWKAHRHTCKPVHPEPENDSFKCGRVYLTDLRITKINKGGDIQASVVELYSPGRFFILAQSPEVMEALQSIGAELQKACSEPSGTLYVPCVGEVCAVQFSCDMNWYRGLVQTLAADQKVASILYIDFGNEESVSVDRIKPLPANMQPFSPCAMECRIAGVVPVFNDWSGECCLAVKQLLAGKTVTVKLLETLENGHVHVVDVLLSLGKQLSTFLIEEGYAQKEAVSAAPTEQDICAMLNASLENFKCLSDGKDDNKWAQPPEPLVQSIGDQFSVVVTHFQSPNDLIVQKVENAGAIQDLQLKLREHCSQVAIPQNFRPAPGTVCCALFSEDRQWYRVKVLAYPSEERVCVGYLDFGNSEEVDLNQLRPISTALLALPVQAMPCGLAGVQPVEESWLKDCLLALQCHLSNRILHIKILGAHEGKFLVAMTDEASDPWVNIAELLISAGYASPSPVTVGAPLQAEETTAAAEQGASPPVSQHLLWSVAKLPSDGQRVALLATVVESPGKFYCRLTSSTEHQKLTELKAQLKQHCDVNTSPFVPTLGEPCCAVFPGDGAWCRAMIKVLSDGKATVNFVDYGYSVTVEISHLRPITPELLTLPFQAVCCWLAGVEPLGSEWSSKALLWFQTLVDGEQLSAHVLTITEQGYGVELESRGMNVAASLISEHLAKASGETSKESPAKVGSITNQEGVKQNEDGVQTSIQTETGSKDRTCFKILPSWFLVASFPVDWKTVELPLNETFQPFIAAAISPSLFYLFDPTQEVDQPKLQEVMMELSAFCSNNQNTLSAAVNTKPAPGAACCAQFSADHNWYRAVVLGVGENKVSVLYADYGNSEIVPFSRVLPIPAHLLQLPFQIVRCTLTGKEHFPAAWPEEVQQVFRAELANGVLATAQSFDGSANLLSLTLPAERGGGHLNATILDTLHAHSKSNSFPGAGSCTSEISAAAADRLQPKSLSDSQNPLEHQTGPVDATVSTKTSEPTSRSSSTASVGGELMKIFSLWRGLLLLN</sequence>
<proteinExistence type="predicted"/>
<dbReference type="Proteomes" id="UP000264800">
    <property type="component" value="Unplaced"/>
</dbReference>
<dbReference type="OMA" id="YCSAQKS"/>
<keyword evidence="3" id="KW-0862">Zinc</keyword>
<feature type="domain" description="Tudor" evidence="6">
    <location>
        <begin position="122"/>
        <end position="182"/>
    </location>
</feature>
<dbReference type="InterPro" id="IPR047377">
    <property type="entry name" value="Tudor_TDRD1_rpt2"/>
</dbReference>
<dbReference type="GO" id="GO:0008270">
    <property type="term" value="F:zinc ion binding"/>
    <property type="evidence" value="ECO:0007669"/>
    <property type="project" value="UniProtKB-KW"/>
</dbReference>
<dbReference type="Gene3D" id="6.10.140.2220">
    <property type="match status" value="1"/>
</dbReference>
<dbReference type="PROSITE" id="PS50865">
    <property type="entry name" value="ZF_MYND_2"/>
    <property type="match status" value="1"/>
</dbReference>
<feature type="domain" description="Tudor" evidence="6">
    <location>
        <begin position="826"/>
        <end position="884"/>
    </location>
</feature>
<dbReference type="SUPFAM" id="SSF63748">
    <property type="entry name" value="Tudor/PWWP/MBT"/>
    <property type="match status" value="4"/>
</dbReference>
<dbReference type="PANTHER" id="PTHR22948:SF4">
    <property type="entry name" value="TUDOR DOMAIN-CONTAINING PROTEIN 1"/>
    <property type="match status" value="1"/>
</dbReference>
<dbReference type="PANTHER" id="PTHR22948">
    <property type="entry name" value="TUDOR DOMAIN CONTAINING PROTEIN"/>
    <property type="match status" value="1"/>
</dbReference>
<dbReference type="AlphaFoldDB" id="A0A3Q3B696"/>
<keyword evidence="9" id="KW-1185">Reference proteome</keyword>
<feature type="domain" description="Tudor" evidence="6">
    <location>
        <begin position="574"/>
        <end position="632"/>
    </location>
</feature>
<dbReference type="Pfam" id="PF00567">
    <property type="entry name" value="TUDOR"/>
    <property type="match status" value="4"/>
</dbReference>
<evidence type="ECO:0000256" key="2">
    <source>
        <dbReference type="ARBA" id="ARBA00022771"/>
    </source>
</evidence>
<keyword evidence="2 4" id="KW-0863">Zinc-finger</keyword>
<organism evidence="8 9">
    <name type="scientific">Kryptolebias marmoratus</name>
    <name type="common">Mangrove killifish</name>
    <name type="synonym">Rivulus marmoratus</name>
    <dbReference type="NCBI Taxonomy" id="37003"/>
    <lineage>
        <taxon>Eukaryota</taxon>
        <taxon>Metazoa</taxon>
        <taxon>Chordata</taxon>
        <taxon>Craniata</taxon>
        <taxon>Vertebrata</taxon>
        <taxon>Euteleostomi</taxon>
        <taxon>Actinopterygii</taxon>
        <taxon>Neopterygii</taxon>
        <taxon>Teleostei</taxon>
        <taxon>Neoteleostei</taxon>
        <taxon>Acanthomorphata</taxon>
        <taxon>Ovalentaria</taxon>
        <taxon>Atherinomorphae</taxon>
        <taxon>Cyprinodontiformes</taxon>
        <taxon>Rivulidae</taxon>
        <taxon>Kryptolebias</taxon>
    </lineage>
</organism>
<dbReference type="InterPro" id="IPR002999">
    <property type="entry name" value="Tudor"/>
</dbReference>
<feature type="compositionally biased region" description="Low complexity" evidence="5">
    <location>
        <begin position="1005"/>
        <end position="1019"/>
    </location>
</feature>
<name>A0A3Q3B696_KRYMA</name>
<feature type="region of interest" description="Disordered" evidence="5">
    <location>
        <begin position="980"/>
        <end position="1019"/>
    </location>
</feature>
<dbReference type="Gene3D" id="2.40.50.90">
    <property type="match status" value="4"/>
</dbReference>
<dbReference type="InterPro" id="IPR050621">
    <property type="entry name" value="Tudor_domain_containing"/>
</dbReference>
<reference evidence="8" key="2">
    <citation type="submission" date="2025-09" db="UniProtKB">
        <authorList>
            <consortium name="Ensembl"/>
        </authorList>
    </citation>
    <scope>IDENTIFICATION</scope>
</reference>
<protein>
    <submittedName>
        <fullName evidence="8">Tudor domain containing 1</fullName>
    </submittedName>
</protein>
<dbReference type="Gene3D" id="2.30.30.140">
    <property type="match status" value="4"/>
</dbReference>
<feature type="domain" description="MYND-type" evidence="7">
    <location>
        <begin position="7"/>
        <end position="43"/>
    </location>
</feature>
<dbReference type="Ensembl" id="ENSKMAT00000025418.1">
    <property type="protein sequence ID" value="ENSKMAP00000025098.1"/>
    <property type="gene ID" value="ENSKMAG00000018558.1"/>
</dbReference>
<dbReference type="GeneTree" id="ENSGT00940000158754"/>
<keyword evidence="1" id="KW-0479">Metal-binding</keyword>
<dbReference type="GO" id="GO:0030719">
    <property type="term" value="P:P granule organization"/>
    <property type="evidence" value="ECO:0007669"/>
    <property type="project" value="Ensembl"/>
</dbReference>
<feature type="compositionally biased region" description="Polar residues" evidence="5">
    <location>
        <begin position="984"/>
        <end position="994"/>
    </location>
</feature>
<reference evidence="8" key="1">
    <citation type="submission" date="2025-08" db="UniProtKB">
        <authorList>
            <consortium name="Ensembl"/>
        </authorList>
    </citation>
    <scope>IDENTIFICATION</scope>
</reference>
<dbReference type="SMART" id="SM00333">
    <property type="entry name" value="TUDOR"/>
    <property type="match status" value="4"/>
</dbReference>
<evidence type="ECO:0000256" key="1">
    <source>
        <dbReference type="ARBA" id="ARBA00022723"/>
    </source>
</evidence>
<dbReference type="Pfam" id="PF01753">
    <property type="entry name" value="zf-MYND"/>
    <property type="match status" value="1"/>
</dbReference>
<evidence type="ECO:0000313" key="8">
    <source>
        <dbReference type="Ensembl" id="ENSKMAP00000025098.1"/>
    </source>
</evidence>
<dbReference type="InterPro" id="IPR035437">
    <property type="entry name" value="SNase_OB-fold_sf"/>
</dbReference>
<evidence type="ECO:0000256" key="4">
    <source>
        <dbReference type="PROSITE-ProRule" id="PRU00134"/>
    </source>
</evidence>
<dbReference type="SUPFAM" id="SSF144232">
    <property type="entry name" value="HIT/MYND zinc finger-like"/>
    <property type="match status" value="1"/>
</dbReference>
<dbReference type="InterPro" id="IPR002893">
    <property type="entry name" value="Znf_MYND"/>
</dbReference>
<dbReference type="GO" id="GO:0034584">
    <property type="term" value="F:piRNA binding"/>
    <property type="evidence" value="ECO:0007669"/>
    <property type="project" value="Ensembl"/>
</dbReference>
<dbReference type="FunFam" id="2.30.30.140:FF:000018">
    <property type="entry name" value="Serine/threonine-protein kinase 31"/>
    <property type="match status" value="3"/>
</dbReference>
<evidence type="ECO:0000256" key="3">
    <source>
        <dbReference type="ARBA" id="ARBA00022833"/>
    </source>
</evidence>
<evidence type="ECO:0000259" key="6">
    <source>
        <dbReference type="PROSITE" id="PS50304"/>
    </source>
</evidence>
<evidence type="ECO:0000313" key="9">
    <source>
        <dbReference type="Proteomes" id="UP000264800"/>
    </source>
</evidence>
<dbReference type="STRING" id="37003.ENSKMAP00000025098"/>
<dbReference type="FunFam" id="2.30.30.140:FF:000048">
    <property type="entry name" value="Tudor domain containing 1"/>
    <property type="match status" value="1"/>
</dbReference>
<accession>A0A3Q3B696</accession>